<keyword evidence="1" id="KW-0472">Membrane</keyword>
<protein>
    <recommendedName>
        <fullName evidence="4">DUF4129 domain-containing protein</fullName>
    </recommendedName>
</protein>
<feature type="transmembrane region" description="Helical" evidence="1">
    <location>
        <begin position="16"/>
        <end position="37"/>
    </location>
</feature>
<evidence type="ECO:0000256" key="1">
    <source>
        <dbReference type="SAM" id="Phobius"/>
    </source>
</evidence>
<dbReference type="Proteomes" id="UP000488506">
    <property type="component" value="Unassembled WGS sequence"/>
</dbReference>
<evidence type="ECO:0000313" key="2">
    <source>
        <dbReference type="EMBL" id="KAF0133000.1"/>
    </source>
</evidence>
<gene>
    <name evidence="2" type="ORF">FD145_1475</name>
</gene>
<evidence type="ECO:0008006" key="4">
    <source>
        <dbReference type="Google" id="ProtNLM"/>
    </source>
</evidence>
<dbReference type="AlphaFoldDB" id="A0A833KZT3"/>
<sequence>MMDIRDIKGVIGVFDLVSFLFVLVLVVVVFLIGYYIFKRLKQRNLKFLSETEKKVPEKPFDEIALEALNKIDPLSYYEKLQFKEYYILLTEIIRRFLAQNYLVDTLDKTSFEIIAEIEEKERDYEKVKLLDGYFKSCDIVKFAKYKPTLAEMKEAKLLSLGIVKEFFRKNALQ</sequence>
<accession>A0A833KZT3</accession>
<reference evidence="2 3" key="1">
    <citation type="submission" date="2019-12" db="EMBL/GenBank/DDBJ databases">
        <authorList>
            <person name="Wolfe R."/>
            <person name="Danczak R."/>
            <person name="Wilkins M."/>
        </authorList>
    </citation>
    <scope>NUCLEOTIDE SEQUENCE [LARGE SCALE GENOMIC DNA]</scope>
    <source>
        <strain evidence="2">X2_MaxBin.013</strain>
    </source>
</reference>
<keyword evidence="1" id="KW-1133">Transmembrane helix</keyword>
<keyword evidence="1" id="KW-0812">Transmembrane</keyword>
<evidence type="ECO:0000313" key="3">
    <source>
        <dbReference type="Proteomes" id="UP000488506"/>
    </source>
</evidence>
<organism evidence="2 3">
    <name type="scientific">Candidatus Saganbacteria bacterium</name>
    <dbReference type="NCBI Taxonomy" id="2575572"/>
    <lineage>
        <taxon>Bacteria</taxon>
        <taxon>Bacillati</taxon>
        <taxon>Saganbacteria</taxon>
    </lineage>
</organism>
<comment type="caution">
    <text evidence="2">The sequence shown here is derived from an EMBL/GenBank/DDBJ whole genome shotgun (WGS) entry which is preliminary data.</text>
</comment>
<name>A0A833KZT3_UNCSA</name>
<dbReference type="EMBL" id="WPAF01000037">
    <property type="protein sequence ID" value="KAF0133000.1"/>
    <property type="molecule type" value="Genomic_DNA"/>
</dbReference>
<proteinExistence type="predicted"/>